<protein>
    <submittedName>
        <fullName evidence="1">Uncharacterized protein</fullName>
    </submittedName>
</protein>
<evidence type="ECO:0000313" key="1">
    <source>
        <dbReference type="EMBL" id="PKY89474.1"/>
    </source>
</evidence>
<evidence type="ECO:0000313" key="2">
    <source>
        <dbReference type="Proteomes" id="UP000234384"/>
    </source>
</evidence>
<proteinExistence type="predicted"/>
<dbReference type="AlphaFoldDB" id="A0A2I1K1C8"/>
<accession>A0A2I1K1C8</accession>
<comment type="caution">
    <text evidence="1">The sequence shown here is derived from an EMBL/GenBank/DDBJ whole genome shotgun (WGS) entry which is preliminary data.</text>
</comment>
<dbReference type="EMBL" id="PKHE01000007">
    <property type="protein sequence ID" value="PKY89474.1"/>
    <property type="molecule type" value="Genomic_DNA"/>
</dbReference>
<sequence length="64" mass="7949">YKQLYPERGNKFKVLKIIHLRLHLLYEEELGNLNLYKQLYPERGNKFKVLKIIHLRLHLLYEEE</sequence>
<organism evidence="1 2">
    <name type="scientific">Falseniella ignava</name>
    <dbReference type="NCBI Taxonomy" id="137730"/>
    <lineage>
        <taxon>Bacteria</taxon>
        <taxon>Bacillati</taxon>
        <taxon>Bacillota</taxon>
        <taxon>Bacilli</taxon>
        <taxon>Lactobacillales</taxon>
        <taxon>Aerococcaceae</taxon>
        <taxon>Falseniella</taxon>
    </lineage>
</organism>
<feature type="non-terminal residue" evidence="1">
    <location>
        <position position="1"/>
    </location>
</feature>
<reference evidence="1 2" key="1">
    <citation type="submission" date="2017-12" db="EMBL/GenBank/DDBJ databases">
        <title>Phylogenetic diversity of female urinary microbiome.</title>
        <authorList>
            <person name="Thomas-White K."/>
            <person name="Wolfe A.J."/>
        </authorList>
    </citation>
    <scope>NUCLEOTIDE SEQUENCE [LARGE SCALE GENOMIC DNA]</scope>
    <source>
        <strain evidence="1 2">UMB0898</strain>
    </source>
</reference>
<gene>
    <name evidence="1" type="ORF">CYJ57_03680</name>
</gene>
<name>A0A2I1K1C8_9LACT</name>
<dbReference type="Proteomes" id="UP000234384">
    <property type="component" value="Unassembled WGS sequence"/>
</dbReference>